<sequence length="103" mass="12034">MNAKVEQTFITTLRNWKSMSGADNADAEEAANAFEASFYIFIDAVREWFHELDPQPQTLEIFLELPLIKDIIDRLPGPLYLNFETEAELILENKHRIDDEKYD</sequence>
<accession>A0A972GP34</accession>
<reference evidence="1" key="1">
    <citation type="submission" date="2019-10" db="EMBL/GenBank/DDBJ databases">
        <title>Description of Paenibacillus glebae sp. nov.</title>
        <authorList>
            <person name="Carlier A."/>
            <person name="Qi S."/>
        </authorList>
    </citation>
    <scope>NUCLEOTIDE SEQUENCE</scope>
    <source>
        <strain evidence="1">LMG 31456</strain>
    </source>
</reference>
<keyword evidence="2" id="KW-1185">Reference proteome</keyword>
<dbReference type="RefSeq" id="WP_171652499.1">
    <property type="nucleotide sequence ID" value="NZ_WHOD01000055.1"/>
</dbReference>
<evidence type="ECO:0000313" key="1">
    <source>
        <dbReference type="EMBL" id="NOU94301.1"/>
    </source>
</evidence>
<organism evidence="1 2">
    <name type="scientific">Paenibacillus foliorum</name>
    <dbReference type="NCBI Taxonomy" id="2654974"/>
    <lineage>
        <taxon>Bacteria</taxon>
        <taxon>Bacillati</taxon>
        <taxon>Bacillota</taxon>
        <taxon>Bacilli</taxon>
        <taxon>Bacillales</taxon>
        <taxon>Paenibacillaceae</taxon>
        <taxon>Paenibacillus</taxon>
    </lineage>
</organism>
<protein>
    <submittedName>
        <fullName evidence="1">Uncharacterized protein</fullName>
    </submittedName>
</protein>
<dbReference type="EMBL" id="WHOD01000055">
    <property type="protein sequence ID" value="NOU94301.1"/>
    <property type="molecule type" value="Genomic_DNA"/>
</dbReference>
<comment type="caution">
    <text evidence="1">The sequence shown here is derived from an EMBL/GenBank/DDBJ whole genome shotgun (WGS) entry which is preliminary data.</text>
</comment>
<evidence type="ECO:0000313" key="2">
    <source>
        <dbReference type="Proteomes" id="UP000641588"/>
    </source>
</evidence>
<gene>
    <name evidence="1" type="ORF">GC093_13885</name>
</gene>
<dbReference type="Proteomes" id="UP000641588">
    <property type="component" value="Unassembled WGS sequence"/>
</dbReference>
<proteinExistence type="predicted"/>
<dbReference type="AlphaFoldDB" id="A0A972GP34"/>
<name>A0A972GP34_9BACL</name>